<comment type="similarity">
    <text evidence="1">Belongs to the class IV-like SAM-binding methyltransferase superfamily. RNA methyltransferase TrmH family.</text>
</comment>
<dbReference type="CDD" id="cd18106">
    <property type="entry name" value="SpoU-like_RNMTL1"/>
    <property type="match status" value="1"/>
</dbReference>
<name>A0A653BG50_CALMS</name>
<evidence type="ECO:0000256" key="4">
    <source>
        <dbReference type="SAM" id="MobiDB-lite"/>
    </source>
</evidence>
<evidence type="ECO:0000256" key="1">
    <source>
        <dbReference type="ARBA" id="ARBA00007228"/>
    </source>
</evidence>
<gene>
    <name evidence="6" type="ORF">CALMAC_LOCUS709</name>
</gene>
<dbReference type="PANTHER" id="PTHR43191:SF2">
    <property type="entry name" value="RRNA METHYLTRANSFERASE 3, MITOCHONDRIAL"/>
    <property type="match status" value="1"/>
</dbReference>
<proteinExistence type="inferred from homology"/>
<dbReference type="GO" id="GO:0006396">
    <property type="term" value="P:RNA processing"/>
    <property type="evidence" value="ECO:0007669"/>
    <property type="project" value="InterPro"/>
</dbReference>
<dbReference type="SUPFAM" id="SSF75217">
    <property type="entry name" value="alpha/beta knot"/>
    <property type="match status" value="1"/>
</dbReference>
<dbReference type="InterPro" id="IPR013123">
    <property type="entry name" value="SpoU_subst-bd"/>
</dbReference>
<dbReference type="Gene3D" id="3.40.1280.10">
    <property type="match status" value="1"/>
</dbReference>
<accession>A0A653BG50</accession>
<keyword evidence="3" id="KW-0808">Transferase</keyword>
<dbReference type="AlphaFoldDB" id="A0A653BG50"/>
<keyword evidence="2" id="KW-0489">Methyltransferase</keyword>
<sequence>MRTLCLRLVFSKTNKPTNFQQIRCLPRWNHRRPVKVIASEKYDEERDTEVKQKHHKEDHKPTVKNPTKIKWRQPILGPRILDDNKSIEYKIKADIKPLTIKKQKTDSKKAAPFDMLETVIDADGNFVYTKMQNNDPRISAILVEAKSKKEKNKKDLFLLEGKRLIKEALDAKCKLDYILFSRMDELEYIRPSLPKTGAKLYKMPYREMQHWSDLVTNPGIMGVFKIPDTESMELPKETLPITVICDNVREGNNLGAILRTCSGVGTNKMLLTKGCVHVWDTKVLRSACGAHFKLQIQSKLDWPSIKDLIKPNSSIFIADNQTVTSTDSTEVVEAIQSVPLLPYYSVDVSTAQNIVLIIGGETEGISEESYKFAAEMGGVRLNIPLSNGVDSLNTGTALGIILFEMKKQLIMAKFKDGAKSDNILLILPDVAYDYHCYSWSFSYIYTLFLKRYY</sequence>
<dbReference type="Proteomes" id="UP000410492">
    <property type="component" value="Unassembled WGS sequence"/>
</dbReference>
<dbReference type="InterPro" id="IPR029028">
    <property type="entry name" value="Alpha/beta_knot_MTases"/>
</dbReference>
<evidence type="ECO:0000256" key="3">
    <source>
        <dbReference type="ARBA" id="ARBA00022679"/>
    </source>
</evidence>
<organism evidence="6 7">
    <name type="scientific">Callosobruchus maculatus</name>
    <name type="common">Southern cowpea weevil</name>
    <name type="synonym">Pulse bruchid</name>
    <dbReference type="NCBI Taxonomy" id="64391"/>
    <lineage>
        <taxon>Eukaryota</taxon>
        <taxon>Metazoa</taxon>
        <taxon>Ecdysozoa</taxon>
        <taxon>Arthropoda</taxon>
        <taxon>Hexapoda</taxon>
        <taxon>Insecta</taxon>
        <taxon>Pterygota</taxon>
        <taxon>Neoptera</taxon>
        <taxon>Endopterygota</taxon>
        <taxon>Coleoptera</taxon>
        <taxon>Polyphaga</taxon>
        <taxon>Cucujiformia</taxon>
        <taxon>Chrysomeloidea</taxon>
        <taxon>Chrysomelidae</taxon>
        <taxon>Bruchinae</taxon>
        <taxon>Bruchini</taxon>
        <taxon>Callosobruchus</taxon>
    </lineage>
</organism>
<dbReference type="SUPFAM" id="SSF55315">
    <property type="entry name" value="L30e-like"/>
    <property type="match status" value="1"/>
</dbReference>
<dbReference type="GO" id="GO:0005737">
    <property type="term" value="C:cytoplasm"/>
    <property type="evidence" value="ECO:0007669"/>
    <property type="project" value="UniProtKB-ARBA"/>
</dbReference>
<feature type="region of interest" description="Disordered" evidence="4">
    <location>
        <begin position="43"/>
        <end position="64"/>
    </location>
</feature>
<dbReference type="OrthoDB" id="21502at2759"/>
<feature type="domain" description="RNA 2-O ribose methyltransferase substrate binding" evidence="5">
    <location>
        <begin position="158"/>
        <end position="230"/>
    </location>
</feature>
<evidence type="ECO:0000313" key="7">
    <source>
        <dbReference type="Proteomes" id="UP000410492"/>
    </source>
</evidence>
<evidence type="ECO:0000256" key="2">
    <source>
        <dbReference type="ARBA" id="ARBA00022603"/>
    </source>
</evidence>
<keyword evidence="7" id="KW-1185">Reference proteome</keyword>
<dbReference type="InterPro" id="IPR029064">
    <property type="entry name" value="Ribosomal_eL30-like_sf"/>
</dbReference>
<dbReference type="Gene3D" id="3.30.1330.30">
    <property type="match status" value="1"/>
</dbReference>
<dbReference type="EMBL" id="CAACVG010000794">
    <property type="protein sequence ID" value="VEN34557.1"/>
    <property type="molecule type" value="Genomic_DNA"/>
</dbReference>
<dbReference type="GO" id="GO:0003723">
    <property type="term" value="F:RNA binding"/>
    <property type="evidence" value="ECO:0007669"/>
    <property type="project" value="InterPro"/>
</dbReference>
<protein>
    <recommendedName>
        <fullName evidence="5">RNA 2-O ribose methyltransferase substrate binding domain-containing protein</fullName>
    </recommendedName>
</protein>
<dbReference type="SMART" id="SM00967">
    <property type="entry name" value="SpoU_sub_bind"/>
    <property type="match status" value="1"/>
</dbReference>
<dbReference type="PANTHER" id="PTHR43191">
    <property type="entry name" value="RRNA METHYLTRANSFERASE 3"/>
    <property type="match status" value="1"/>
</dbReference>
<dbReference type="InterPro" id="IPR051259">
    <property type="entry name" value="rRNA_Methyltransferase"/>
</dbReference>
<dbReference type="GO" id="GO:0032259">
    <property type="term" value="P:methylation"/>
    <property type="evidence" value="ECO:0007669"/>
    <property type="project" value="UniProtKB-KW"/>
</dbReference>
<dbReference type="InterPro" id="IPR001537">
    <property type="entry name" value="SpoU_MeTrfase"/>
</dbReference>
<evidence type="ECO:0000259" key="5">
    <source>
        <dbReference type="SMART" id="SM00967"/>
    </source>
</evidence>
<dbReference type="InterPro" id="IPR029026">
    <property type="entry name" value="tRNA_m1G_MTases_N"/>
</dbReference>
<dbReference type="GO" id="GO:0008173">
    <property type="term" value="F:RNA methyltransferase activity"/>
    <property type="evidence" value="ECO:0007669"/>
    <property type="project" value="InterPro"/>
</dbReference>
<reference evidence="6 7" key="1">
    <citation type="submission" date="2019-01" db="EMBL/GenBank/DDBJ databases">
        <authorList>
            <person name="Sayadi A."/>
        </authorList>
    </citation>
    <scope>NUCLEOTIDE SEQUENCE [LARGE SCALE GENOMIC DNA]</scope>
</reference>
<dbReference type="Pfam" id="PF00588">
    <property type="entry name" value="SpoU_methylase"/>
    <property type="match status" value="1"/>
</dbReference>
<dbReference type="Pfam" id="PF22435">
    <property type="entry name" value="MRM3-like_sub_bind"/>
    <property type="match status" value="1"/>
</dbReference>
<dbReference type="InterPro" id="IPR053888">
    <property type="entry name" value="MRM3-like_sub_bind"/>
</dbReference>
<evidence type="ECO:0000313" key="6">
    <source>
        <dbReference type="EMBL" id="VEN34557.1"/>
    </source>
</evidence>